<name>A0A645EZP1_9ZZZZ</name>
<reference evidence="1" key="1">
    <citation type="submission" date="2019-08" db="EMBL/GenBank/DDBJ databases">
        <authorList>
            <person name="Kucharzyk K."/>
            <person name="Murdoch R.W."/>
            <person name="Higgins S."/>
            <person name="Loffler F."/>
        </authorList>
    </citation>
    <scope>NUCLEOTIDE SEQUENCE</scope>
</reference>
<protein>
    <submittedName>
        <fullName evidence="1">Uncharacterized protein</fullName>
    </submittedName>
</protein>
<dbReference type="EMBL" id="VSSQ01053498">
    <property type="protein sequence ID" value="MPN07525.1"/>
    <property type="molecule type" value="Genomic_DNA"/>
</dbReference>
<proteinExistence type="predicted"/>
<organism evidence="1">
    <name type="scientific">bioreactor metagenome</name>
    <dbReference type="NCBI Taxonomy" id="1076179"/>
    <lineage>
        <taxon>unclassified sequences</taxon>
        <taxon>metagenomes</taxon>
        <taxon>ecological metagenomes</taxon>
    </lineage>
</organism>
<accession>A0A645EZP1</accession>
<evidence type="ECO:0000313" key="1">
    <source>
        <dbReference type="EMBL" id="MPN07525.1"/>
    </source>
</evidence>
<dbReference type="AlphaFoldDB" id="A0A645EZP1"/>
<comment type="caution">
    <text evidence="1">The sequence shown here is derived from an EMBL/GenBank/DDBJ whole genome shotgun (WGS) entry which is preliminary data.</text>
</comment>
<sequence length="69" mass="7305">METVAEASVELSTSDTVTELSAATVSPAAAAVLPVDVEITGASFIFKIVIIYGFSKYNPSPFVVRIRAR</sequence>
<gene>
    <name evidence="1" type="ORF">SDC9_154795</name>
</gene>